<feature type="region of interest" description="Disordered" evidence="1">
    <location>
        <begin position="33"/>
        <end position="52"/>
    </location>
</feature>
<dbReference type="EMBL" id="JAIBOA010000002">
    <property type="protein sequence ID" value="MBW8481720.1"/>
    <property type="molecule type" value="Genomic_DNA"/>
</dbReference>
<organism evidence="2 3">
    <name type="scientific">Actinomadura parmotrematis</name>
    <dbReference type="NCBI Taxonomy" id="2864039"/>
    <lineage>
        <taxon>Bacteria</taxon>
        <taxon>Bacillati</taxon>
        <taxon>Actinomycetota</taxon>
        <taxon>Actinomycetes</taxon>
        <taxon>Streptosporangiales</taxon>
        <taxon>Thermomonosporaceae</taxon>
        <taxon>Actinomadura</taxon>
    </lineage>
</organism>
<comment type="caution">
    <text evidence="2">The sequence shown here is derived from an EMBL/GenBank/DDBJ whole genome shotgun (WGS) entry which is preliminary data.</text>
</comment>
<dbReference type="PANTHER" id="PTHR48098:SF1">
    <property type="entry name" value="DIACYLGLYCEROL ACYLTRANSFERASE_MYCOLYLTRANSFERASE AG85A"/>
    <property type="match status" value="1"/>
</dbReference>
<dbReference type="InterPro" id="IPR000801">
    <property type="entry name" value="Esterase-like"/>
</dbReference>
<dbReference type="SUPFAM" id="SSF53474">
    <property type="entry name" value="alpha/beta-Hydrolases"/>
    <property type="match status" value="1"/>
</dbReference>
<accession>A0ABS7FNB9</accession>
<name>A0ABS7FNB9_9ACTN</name>
<dbReference type="RefSeq" id="WP_220163587.1">
    <property type="nucleotide sequence ID" value="NZ_JAIBOA010000002.1"/>
</dbReference>
<gene>
    <name evidence="2" type="ORF">K1Y72_05010</name>
</gene>
<keyword evidence="3" id="KW-1185">Reference proteome</keyword>
<dbReference type="Proteomes" id="UP000774570">
    <property type="component" value="Unassembled WGS sequence"/>
</dbReference>
<feature type="region of interest" description="Disordered" evidence="1">
    <location>
        <begin position="69"/>
        <end position="111"/>
    </location>
</feature>
<sequence>MRKRTDSLLAIGSLAAVIITPTVLLLLPQGHSEPAGGKALADGSGPAPEPAQATELVVRNKQAVPEQQAAAPLGNGGAGTGGGTGGGTAPAVEKPVPGPSGGADRGQKGTYAAADDGAKITAVKWLGKYEVDLTVSSPALGSTRKVRVLVPKGWKHDAARAWSTLYVFHGGNDSYVSWTRSTDIESLAIRYDALVVMPEGANGSYTNWYNGGKGGTPRWETFHTVEVRQLMERNFRSGRVRSVMGISSGAQGAMTYAGRHPGYFKYVAGFSGVMSMLSPGIPSLLMYTNTRPGTDPEAIWGNAVADHANWVAHDPYNLLPKLKGTRLYISSGNGKPGVYDTGSQAAWDVRYLSESQVFRTAQDFIARAKQLGVPVTADLYGNGSHTWPYWQREMHKVWPALMVSISAKRV</sequence>
<evidence type="ECO:0000313" key="2">
    <source>
        <dbReference type="EMBL" id="MBW8481720.1"/>
    </source>
</evidence>
<proteinExistence type="predicted"/>
<dbReference type="Gene3D" id="3.40.50.1820">
    <property type="entry name" value="alpha/beta hydrolase"/>
    <property type="match status" value="1"/>
</dbReference>
<dbReference type="InterPro" id="IPR029058">
    <property type="entry name" value="AB_hydrolase_fold"/>
</dbReference>
<protein>
    <submittedName>
        <fullName evidence="2">Esterase family protein</fullName>
    </submittedName>
</protein>
<evidence type="ECO:0000256" key="1">
    <source>
        <dbReference type="SAM" id="MobiDB-lite"/>
    </source>
</evidence>
<feature type="compositionally biased region" description="Gly residues" evidence="1">
    <location>
        <begin position="74"/>
        <end position="88"/>
    </location>
</feature>
<evidence type="ECO:0000313" key="3">
    <source>
        <dbReference type="Proteomes" id="UP000774570"/>
    </source>
</evidence>
<dbReference type="InterPro" id="IPR050583">
    <property type="entry name" value="Mycobacterial_A85_antigen"/>
</dbReference>
<reference evidence="2 3" key="1">
    <citation type="submission" date="2021-07" db="EMBL/GenBank/DDBJ databases">
        <title>Actinomadura sp. PM05-2 isolated from lichen.</title>
        <authorList>
            <person name="Somphong A."/>
            <person name="Phongsopitanun W."/>
            <person name="Tanasupawat S."/>
            <person name="Peongsungnone V."/>
        </authorList>
    </citation>
    <scope>NUCLEOTIDE SEQUENCE [LARGE SCALE GENOMIC DNA]</scope>
    <source>
        <strain evidence="2 3">PM05-2</strain>
    </source>
</reference>
<dbReference type="Pfam" id="PF00756">
    <property type="entry name" value="Esterase"/>
    <property type="match status" value="1"/>
</dbReference>
<dbReference type="PANTHER" id="PTHR48098">
    <property type="entry name" value="ENTEROCHELIN ESTERASE-RELATED"/>
    <property type="match status" value="1"/>
</dbReference>